<reference evidence="7 8" key="1">
    <citation type="submission" date="2020-08" db="EMBL/GenBank/DDBJ databases">
        <title>Novel species isolated from subtropical streams in China.</title>
        <authorList>
            <person name="Lu H."/>
        </authorList>
    </citation>
    <scope>NUCLEOTIDE SEQUENCE [LARGE SCALE GENOMIC DNA]</scope>
    <source>
        <strain evidence="7 8">NL8W</strain>
    </source>
</reference>
<dbReference type="Pfam" id="PF01810">
    <property type="entry name" value="LysE"/>
    <property type="match status" value="1"/>
</dbReference>
<evidence type="ECO:0000256" key="2">
    <source>
        <dbReference type="ARBA" id="ARBA00022475"/>
    </source>
</evidence>
<sequence>MIAMNLESWVLFTATEAALSLSPGPAVMMVVAYGIARGWRTSLFVTLGILTGNAIYFAVSATGIGSLILASPKVFLAIKYMGATYLVYLGLSAIFGKPSPLTISKLDGVALSGRKIFSSALMLQLMNPKTLLMFVAILPQFIDPKEPIGLQMLILAACSIIPEFFILLGYGMLASKASHWATQERYAVITERVAGTLVTGAGIMVALV</sequence>
<dbReference type="PANTHER" id="PTHR30086">
    <property type="entry name" value="ARGININE EXPORTER PROTEIN ARGO"/>
    <property type="match status" value="1"/>
</dbReference>
<feature type="transmembrane region" description="Helical" evidence="6">
    <location>
        <begin position="148"/>
        <end position="174"/>
    </location>
</feature>
<evidence type="ECO:0000256" key="4">
    <source>
        <dbReference type="ARBA" id="ARBA00022989"/>
    </source>
</evidence>
<keyword evidence="5 6" id="KW-0472">Membrane</keyword>
<dbReference type="PANTHER" id="PTHR30086:SF20">
    <property type="entry name" value="ARGININE EXPORTER PROTEIN ARGO-RELATED"/>
    <property type="match status" value="1"/>
</dbReference>
<evidence type="ECO:0000256" key="3">
    <source>
        <dbReference type="ARBA" id="ARBA00022692"/>
    </source>
</evidence>
<proteinExistence type="predicted"/>
<dbReference type="Proteomes" id="UP000646911">
    <property type="component" value="Unassembled WGS sequence"/>
</dbReference>
<feature type="transmembrane region" description="Helical" evidence="6">
    <location>
        <begin position="43"/>
        <end position="68"/>
    </location>
</feature>
<dbReference type="PIRSF" id="PIRSF006324">
    <property type="entry name" value="LeuE"/>
    <property type="match status" value="1"/>
</dbReference>
<dbReference type="InterPro" id="IPR001123">
    <property type="entry name" value="LeuE-type"/>
</dbReference>
<feature type="transmembrane region" description="Helical" evidence="6">
    <location>
        <begin position="116"/>
        <end position="142"/>
    </location>
</feature>
<feature type="transmembrane region" description="Helical" evidence="6">
    <location>
        <begin position="74"/>
        <end position="95"/>
    </location>
</feature>
<keyword evidence="3 6" id="KW-0812">Transmembrane</keyword>
<evidence type="ECO:0000313" key="8">
    <source>
        <dbReference type="Proteomes" id="UP000646911"/>
    </source>
</evidence>
<keyword evidence="8" id="KW-1185">Reference proteome</keyword>
<gene>
    <name evidence="7" type="ORF">H8L47_01855</name>
</gene>
<evidence type="ECO:0000313" key="7">
    <source>
        <dbReference type="EMBL" id="MBC3906305.1"/>
    </source>
</evidence>
<organism evidence="7 8">
    <name type="scientific">Undibacterium umbellatum</name>
    <dbReference type="NCBI Taxonomy" id="2762300"/>
    <lineage>
        <taxon>Bacteria</taxon>
        <taxon>Pseudomonadati</taxon>
        <taxon>Pseudomonadota</taxon>
        <taxon>Betaproteobacteria</taxon>
        <taxon>Burkholderiales</taxon>
        <taxon>Oxalobacteraceae</taxon>
        <taxon>Undibacterium</taxon>
    </lineage>
</organism>
<evidence type="ECO:0000256" key="1">
    <source>
        <dbReference type="ARBA" id="ARBA00004651"/>
    </source>
</evidence>
<feature type="transmembrane region" description="Helical" evidence="6">
    <location>
        <begin position="186"/>
        <end position="207"/>
    </location>
</feature>
<comment type="caution">
    <text evidence="7">The sequence shown here is derived from an EMBL/GenBank/DDBJ whole genome shotgun (WGS) entry which is preliminary data.</text>
</comment>
<dbReference type="EMBL" id="JACOFX010000001">
    <property type="protein sequence ID" value="MBC3906305.1"/>
    <property type="molecule type" value="Genomic_DNA"/>
</dbReference>
<keyword evidence="2" id="KW-1003">Cell membrane</keyword>
<comment type="subcellular location">
    <subcellularLocation>
        <location evidence="1">Cell membrane</location>
        <topology evidence="1">Multi-pass membrane protein</topology>
    </subcellularLocation>
</comment>
<protein>
    <submittedName>
        <fullName evidence="7">LysE family translocator</fullName>
    </submittedName>
</protein>
<keyword evidence="4 6" id="KW-1133">Transmembrane helix</keyword>
<evidence type="ECO:0000256" key="5">
    <source>
        <dbReference type="ARBA" id="ARBA00023136"/>
    </source>
</evidence>
<accession>A0ABR6Z3L1</accession>
<feature type="transmembrane region" description="Helical" evidence="6">
    <location>
        <begin position="17"/>
        <end position="36"/>
    </location>
</feature>
<name>A0ABR6Z3L1_9BURK</name>
<evidence type="ECO:0000256" key="6">
    <source>
        <dbReference type="SAM" id="Phobius"/>
    </source>
</evidence>